<dbReference type="Gene3D" id="1.10.150.130">
    <property type="match status" value="1"/>
</dbReference>
<dbReference type="PROSITE" id="PS51898">
    <property type="entry name" value="TYR_RECOMBINASE"/>
    <property type="match status" value="1"/>
</dbReference>
<name>A0ABW5HQK0_9PSEU</name>
<dbReference type="EMBL" id="JBHUKQ010000001">
    <property type="protein sequence ID" value="MFD2478800.1"/>
    <property type="molecule type" value="Genomic_DNA"/>
</dbReference>
<sequence length="419" mass="47370">MAHIQDRWYSDKIDPETGEVVLDAKNRPVQERTKRYGKGARYRVRWTQPDMSEGSKVFPDKKLGAAKEFKTKIENELYAGVYRDPNAGKEAFRSYAMQVLKSRPLGESSLNTMTSQLDKYVFPFFGDDRSLDACESSDLARKWLAWLNDSERNLSGTYQRQVFDLVLSIWDAAVVDEKMRLNPLKKATIPRPKATTKEVQVWPEKKVHAVEKAIEDRFRPAVVIGAGLGLRPGEVLAFSPDNIDREKMVYRCTRQLVVIKGVQKFKLPKGRKVREIPLGYGLLEKIDAYLEKYPPVAVTLPWGERDGQAFETVNLLMTKPSGVPYKNQSFHMGVWLPAFVAAGLAYVADRDGMHALRHLFASLMLSRGVSIKELSAYLGHSSEAFTLRVYTHLMETSYDRARAAIDSVFRPAADLASAA</sequence>
<dbReference type="CDD" id="cd01189">
    <property type="entry name" value="INT_ICEBs1_C_like"/>
    <property type="match status" value="1"/>
</dbReference>
<evidence type="ECO:0000259" key="4">
    <source>
        <dbReference type="PROSITE" id="PS51898"/>
    </source>
</evidence>
<dbReference type="PANTHER" id="PTHR30349">
    <property type="entry name" value="PHAGE INTEGRASE-RELATED"/>
    <property type="match status" value="1"/>
</dbReference>
<accession>A0ABW5HQK0</accession>
<keyword evidence="6" id="KW-1185">Reference proteome</keyword>
<evidence type="ECO:0000313" key="6">
    <source>
        <dbReference type="Proteomes" id="UP001597542"/>
    </source>
</evidence>
<comment type="caution">
    <text evidence="5">The sequence shown here is derived from an EMBL/GenBank/DDBJ whole genome shotgun (WGS) entry which is preliminary data.</text>
</comment>
<keyword evidence="2" id="KW-0238">DNA-binding</keyword>
<gene>
    <name evidence="5" type="ORF">ACFSUT_00835</name>
</gene>
<keyword evidence="3" id="KW-0233">DNA recombination</keyword>
<reference evidence="6" key="1">
    <citation type="journal article" date="2019" name="Int. J. Syst. Evol. Microbiol.">
        <title>The Global Catalogue of Microorganisms (GCM) 10K type strain sequencing project: providing services to taxonomists for standard genome sequencing and annotation.</title>
        <authorList>
            <consortium name="The Broad Institute Genomics Platform"/>
            <consortium name="The Broad Institute Genome Sequencing Center for Infectious Disease"/>
            <person name="Wu L."/>
            <person name="Ma J."/>
        </authorList>
    </citation>
    <scope>NUCLEOTIDE SEQUENCE [LARGE SCALE GENOMIC DNA]</scope>
    <source>
        <strain evidence="6">CGMCC 4.7638</strain>
    </source>
</reference>
<dbReference type="InterPro" id="IPR002104">
    <property type="entry name" value="Integrase_catalytic"/>
</dbReference>
<evidence type="ECO:0000313" key="5">
    <source>
        <dbReference type="EMBL" id="MFD2478800.1"/>
    </source>
</evidence>
<evidence type="ECO:0000256" key="3">
    <source>
        <dbReference type="ARBA" id="ARBA00023172"/>
    </source>
</evidence>
<comment type="similarity">
    <text evidence="1">Belongs to the 'phage' integrase family.</text>
</comment>
<evidence type="ECO:0000256" key="1">
    <source>
        <dbReference type="ARBA" id="ARBA00008857"/>
    </source>
</evidence>
<dbReference type="Proteomes" id="UP001597542">
    <property type="component" value="Unassembled WGS sequence"/>
</dbReference>
<dbReference type="PANTHER" id="PTHR30349:SF64">
    <property type="entry name" value="PROPHAGE INTEGRASE INTD-RELATED"/>
    <property type="match status" value="1"/>
</dbReference>
<dbReference type="InterPro" id="IPR011010">
    <property type="entry name" value="DNA_brk_join_enz"/>
</dbReference>
<dbReference type="Pfam" id="PF00589">
    <property type="entry name" value="Phage_integrase"/>
    <property type="match status" value="1"/>
</dbReference>
<organism evidence="5 6">
    <name type="scientific">Amycolatopsis albidoflavus</name>
    <dbReference type="NCBI Taxonomy" id="102226"/>
    <lineage>
        <taxon>Bacteria</taxon>
        <taxon>Bacillati</taxon>
        <taxon>Actinomycetota</taxon>
        <taxon>Actinomycetes</taxon>
        <taxon>Pseudonocardiales</taxon>
        <taxon>Pseudonocardiaceae</taxon>
        <taxon>Amycolatopsis</taxon>
    </lineage>
</organism>
<dbReference type="InterPro" id="IPR050090">
    <property type="entry name" value="Tyrosine_recombinase_XerCD"/>
</dbReference>
<dbReference type="InterPro" id="IPR010998">
    <property type="entry name" value="Integrase_recombinase_N"/>
</dbReference>
<dbReference type="Gene3D" id="1.10.443.10">
    <property type="entry name" value="Intergrase catalytic core"/>
    <property type="match status" value="1"/>
</dbReference>
<dbReference type="SUPFAM" id="SSF56349">
    <property type="entry name" value="DNA breaking-rejoining enzymes"/>
    <property type="match status" value="1"/>
</dbReference>
<feature type="domain" description="Tyr recombinase" evidence="4">
    <location>
        <begin position="190"/>
        <end position="406"/>
    </location>
</feature>
<evidence type="ECO:0000256" key="2">
    <source>
        <dbReference type="ARBA" id="ARBA00023125"/>
    </source>
</evidence>
<protein>
    <submittedName>
        <fullName evidence="5">Tyrosine-type recombinase/integrase</fullName>
    </submittedName>
</protein>
<dbReference type="InterPro" id="IPR013762">
    <property type="entry name" value="Integrase-like_cat_sf"/>
</dbReference>
<proteinExistence type="inferred from homology"/>
<dbReference type="RefSeq" id="WP_344267991.1">
    <property type="nucleotide sequence ID" value="NZ_BAAAHV010000005.1"/>
</dbReference>